<keyword evidence="2" id="KW-0472">Membrane</keyword>
<dbReference type="Proteomes" id="UP000077248">
    <property type="component" value="Unassembled WGS sequence"/>
</dbReference>
<evidence type="ECO:0000313" key="4">
    <source>
        <dbReference type="Proteomes" id="UP000077248"/>
    </source>
</evidence>
<organism evidence="3 4">
    <name type="scientific">Alternaria alternata</name>
    <name type="common">Alternaria rot fungus</name>
    <name type="synonym">Torula alternata</name>
    <dbReference type="NCBI Taxonomy" id="5599"/>
    <lineage>
        <taxon>Eukaryota</taxon>
        <taxon>Fungi</taxon>
        <taxon>Dikarya</taxon>
        <taxon>Ascomycota</taxon>
        <taxon>Pezizomycotina</taxon>
        <taxon>Dothideomycetes</taxon>
        <taxon>Pleosporomycetidae</taxon>
        <taxon>Pleosporales</taxon>
        <taxon>Pleosporineae</taxon>
        <taxon>Pleosporaceae</taxon>
        <taxon>Alternaria</taxon>
        <taxon>Alternaria sect. Alternaria</taxon>
        <taxon>Alternaria alternata complex</taxon>
    </lineage>
</organism>
<feature type="transmembrane region" description="Helical" evidence="2">
    <location>
        <begin position="457"/>
        <end position="478"/>
    </location>
</feature>
<sequence length="508" mass="56040">MAFIASKISWTFPYGGPTNSTLPASYTYNTTRYAIEEYLSTYQSDTDAPRYMHGEDIVQSSWSGIDTTEGLNLGVYCLTCPVQGDQDSHACLDFNQADATEVWIDVGVAREGMGSDVEMPTGNDGRPGDPQKAIRNRDFACVFQMQQNGQDEGTSISDIILSMGDVTGSPNFWNATYRDGQPQSTIDAEQPKPLETGPLMFTFPGTGNLTGLNSDATMKTYLEHALHDPNTQYWGDASSLKTMPEAEDLIEATWTTNPNMDTSNVEPLSMMLTCLVCLEPYEVDPDNDTPSPASRCNDWANAEDEVYRENTKDNITEITNEDNFYSQDNTTASIEIAMLYPSFFDSPADIGLDMWFHKQPDTMLFACALALTSGTLPPSSTSYSDIQEHTAYSQVFFATQPKGKHTREQYVFSAANPGGVPSGQQRAREAREEEDERQDAEAAEEANHDTDNPETKAGIAIGVVLGVGMAGYLAWVWWRKRKNARLAKPQTQQKEGEVVDVAVGENKV</sequence>
<dbReference type="AlphaFoldDB" id="A0A177DJU7"/>
<dbReference type="EMBL" id="KV441481">
    <property type="protein sequence ID" value="OAG19480.1"/>
    <property type="molecule type" value="Genomic_DNA"/>
</dbReference>
<reference evidence="3 4" key="1">
    <citation type="submission" date="2016-05" db="EMBL/GenBank/DDBJ databases">
        <title>Comparative analysis of secretome profiles of manganese(II)-oxidizing ascomycete fungi.</title>
        <authorList>
            <consortium name="DOE Joint Genome Institute"/>
            <person name="Zeiner C.A."/>
            <person name="Purvine S.O."/>
            <person name="Zink E.M."/>
            <person name="Wu S."/>
            <person name="Pasa-Tolic L."/>
            <person name="Chaput D.L."/>
            <person name="Haridas S."/>
            <person name="Grigoriev I.V."/>
            <person name="Santelli C.M."/>
            <person name="Hansel C.M."/>
        </authorList>
    </citation>
    <scope>NUCLEOTIDE SEQUENCE [LARGE SCALE GENOMIC DNA]</scope>
    <source>
        <strain evidence="3 4">SRC1lrK2f</strain>
    </source>
</reference>
<dbReference type="GeneID" id="29114141"/>
<protein>
    <submittedName>
        <fullName evidence="3">Uncharacterized protein</fullName>
    </submittedName>
</protein>
<dbReference type="KEGG" id="aalt:CC77DRAFT_1062621"/>
<keyword evidence="2" id="KW-0812">Transmembrane</keyword>
<evidence type="ECO:0000256" key="1">
    <source>
        <dbReference type="SAM" id="MobiDB-lite"/>
    </source>
</evidence>
<evidence type="ECO:0000313" key="3">
    <source>
        <dbReference type="EMBL" id="OAG19480.1"/>
    </source>
</evidence>
<keyword evidence="4" id="KW-1185">Reference proteome</keyword>
<feature type="compositionally biased region" description="Basic and acidic residues" evidence="1">
    <location>
        <begin position="445"/>
        <end position="454"/>
    </location>
</feature>
<evidence type="ECO:0000256" key="2">
    <source>
        <dbReference type="SAM" id="Phobius"/>
    </source>
</evidence>
<accession>A0A177DJU7</accession>
<feature type="region of interest" description="Disordered" evidence="1">
    <location>
        <begin position="414"/>
        <end position="455"/>
    </location>
</feature>
<name>A0A177DJU7_ALTAL</name>
<keyword evidence="2" id="KW-1133">Transmembrane helix</keyword>
<dbReference type="RefSeq" id="XP_018384901.1">
    <property type="nucleotide sequence ID" value="XM_018528547.1"/>
</dbReference>
<proteinExistence type="predicted"/>
<feature type="compositionally biased region" description="Acidic residues" evidence="1">
    <location>
        <begin position="432"/>
        <end position="444"/>
    </location>
</feature>
<gene>
    <name evidence="3" type="ORF">CC77DRAFT_1062621</name>
</gene>
<dbReference type="VEuPathDB" id="FungiDB:CC77DRAFT_1062621"/>